<comment type="caution">
    <text evidence="2">The sequence shown here is derived from an EMBL/GenBank/DDBJ whole genome shotgun (WGS) entry which is preliminary data.</text>
</comment>
<feature type="compositionally biased region" description="Polar residues" evidence="1">
    <location>
        <begin position="1"/>
        <end position="12"/>
    </location>
</feature>
<keyword evidence="3" id="KW-1185">Reference proteome</keyword>
<proteinExistence type="predicted"/>
<dbReference type="EMBL" id="JAVDSG010000001">
    <property type="protein sequence ID" value="MDR6592542.1"/>
    <property type="molecule type" value="Genomic_DNA"/>
</dbReference>
<sequence>MSLVTLPSTAQATGRADSPVGDQAAGLECTIYPYWTYPPVYSDYCVSPRPSYSSTIDFRVQSPTPGATYSWSLSGAPLPSSCTSTSSTCTVVVNTTRADRYVTATVTSSSGVLTSEAWALAACPGPTGVEFC</sequence>
<evidence type="ECO:0000256" key="1">
    <source>
        <dbReference type="SAM" id="MobiDB-lite"/>
    </source>
</evidence>
<reference evidence="2 3" key="1">
    <citation type="submission" date="2023-07" db="EMBL/GenBank/DDBJ databases">
        <title>Sequencing the genomes of 1000 actinobacteria strains.</title>
        <authorList>
            <person name="Klenk H.-P."/>
        </authorList>
    </citation>
    <scope>NUCLEOTIDE SEQUENCE [LARGE SCALE GENOMIC DNA]</scope>
    <source>
        <strain evidence="2 3">DSM 43749</strain>
    </source>
</reference>
<dbReference type="RefSeq" id="WP_310304164.1">
    <property type="nucleotide sequence ID" value="NZ_BAAAXB010000001.1"/>
</dbReference>
<name>A0ABU1PPF4_9PSEU</name>
<accession>A0ABU1PPF4</accession>
<gene>
    <name evidence="2" type="ORF">J2S66_000926</name>
</gene>
<dbReference type="Proteomes" id="UP001268819">
    <property type="component" value="Unassembled WGS sequence"/>
</dbReference>
<organism evidence="2 3">
    <name type="scientific">Saccharothrix longispora</name>
    <dbReference type="NCBI Taxonomy" id="33920"/>
    <lineage>
        <taxon>Bacteria</taxon>
        <taxon>Bacillati</taxon>
        <taxon>Actinomycetota</taxon>
        <taxon>Actinomycetes</taxon>
        <taxon>Pseudonocardiales</taxon>
        <taxon>Pseudonocardiaceae</taxon>
        <taxon>Saccharothrix</taxon>
    </lineage>
</organism>
<evidence type="ECO:0008006" key="4">
    <source>
        <dbReference type="Google" id="ProtNLM"/>
    </source>
</evidence>
<protein>
    <recommendedName>
        <fullName evidence="4">Ig-like domain-containing protein</fullName>
    </recommendedName>
</protein>
<feature type="region of interest" description="Disordered" evidence="1">
    <location>
        <begin position="1"/>
        <end position="20"/>
    </location>
</feature>
<evidence type="ECO:0000313" key="2">
    <source>
        <dbReference type="EMBL" id="MDR6592542.1"/>
    </source>
</evidence>
<evidence type="ECO:0000313" key="3">
    <source>
        <dbReference type="Proteomes" id="UP001268819"/>
    </source>
</evidence>